<comment type="caution">
    <text evidence="1">The sequence shown here is derived from an EMBL/GenBank/DDBJ whole genome shotgun (WGS) entry which is preliminary data.</text>
</comment>
<name>A0A7J9INC2_9ROSI</name>
<evidence type="ECO:0000313" key="1">
    <source>
        <dbReference type="EMBL" id="MBA0823627.1"/>
    </source>
</evidence>
<reference evidence="1 2" key="1">
    <citation type="journal article" date="2019" name="Genome Biol. Evol.">
        <title>Insights into the evolution of the New World diploid cottons (Gossypium, subgenus Houzingenia) based on genome sequencing.</title>
        <authorList>
            <person name="Grover C.E."/>
            <person name="Arick M.A. 2nd"/>
            <person name="Thrash A."/>
            <person name="Conover J.L."/>
            <person name="Sanders W.S."/>
            <person name="Peterson D.G."/>
            <person name="Frelichowski J.E."/>
            <person name="Scheffler J.A."/>
            <person name="Scheffler B.E."/>
            <person name="Wendel J.F."/>
        </authorList>
    </citation>
    <scope>NUCLEOTIDE SEQUENCE [LARGE SCALE GENOMIC DNA]</scope>
    <source>
        <strain evidence="1">6</strain>
        <tissue evidence="1">Leaf</tissue>
    </source>
</reference>
<organism evidence="1 2">
    <name type="scientific">Gossypium armourianum</name>
    <dbReference type="NCBI Taxonomy" id="34283"/>
    <lineage>
        <taxon>Eukaryota</taxon>
        <taxon>Viridiplantae</taxon>
        <taxon>Streptophyta</taxon>
        <taxon>Embryophyta</taxon>
        <taxon>Tracheophyta</taxon>
        <taxon>Spermatophyta</taxon>
        <taxon>Magnoliopsida</taxon>
        <taxon>eudicotyledons</taxon>
        <taxon>Gunneridae</taxon>
        <taxon>Pentapetalae</taxon>
        <taxon>rosids</taxon>
        <taxon>malvids</taxon>
        <taxon>Malvales</taxon>
        <taxon>Malvaceae</taxon>
        <taxon>Malvoideae</taxon>
        <taxon>Gossypium</taxon>
    </lineage>
</organism>
<gene>
    <name evidence="1" type="ORF">Goarm_020345</name>
</gene>
<dbReference type="EMBL" id="JABFAE010000002">
    <property type="protein sequence ID" value="MBA0823627.1"/>
    <property type="molecule type" value="Genomic_DNA"/>
</dbReference>
<sequence>MEEGEEKSRREYHQQLGLL</sequence>
<keyword evidence="2" id="KW-1185">Reference proteome</keyword>
<evidence type="ECO:0000313" key="2">
    <source>
        <dbReference type="Proteomes" id="UP000593575"/>
    </source>
</evidence>
<dbReference type="AlphaFoldDB" id="A0A7J9INC2"/>
<protein>
    <submittedName>
        <fullName evidence="1">Uncharacterized protein</fullName>
    </submittedName>
</protein>
<dbReference type="Proteomes" id="UP000593575">
    <property type="component" value="Unassembled WGS sequence"/>
</dbReference>
<proteinExistence type="predicted"/>
<accession>A0A7J9INC2</accession>